<dbReference type="PANTHER" id="PTHR11306:SF68">
    <property type="entry name" value="NPC INTRACELLULAR CHOLESTEROL TRANSPORTER 2"/>
    <property type="match status" value="1"/>
</dbReference>
<dbReference type="GeneID" id="110979264"/>
<organism evidence="6 7">
    <name type="scientific">Acanthaster planci</name>
    <name type="common">Crown-of-thorns starfish</name>
    <dbReference type="NCBI Taxonomy" id="133434"/>
    <lineage>
        <taxon>Eukaryota</taxon>
        <taxon>Metazoa</taxon>
        <taxon>Echinodermata</taxon>
        <taxon>Eleutherozoa</taxon>
        <taxon>Asterozoa</taxon>
        <taxon>Asteroidea</taxon>
        <taxon>Valvatacea</taxon>
        <taxon>Valvatida</taxon>
        <taxon>Acanthasteridae</taxon>
        <taxon>Acanthaster</taxon>
    </lineage>
</organism>
<dbReference type="GO" id="GO:0005576">
    <property type="term" value="C:extracellular region"/>
    <property type="evidence" value="ECO:0007669"/>
    <property type="project" value="UniProtKB-SubCell"/>
</dbReference>
<dbReference type="FunFam" id="2.60.40.770:FF:000001">
    <property type="entry name" value="NPC intracellular cholesterol transporter 2"/>
    <property type="match status" value="1"/>
</dbReference>
<evidence type="ECO:0000256" key="4">
    <source>
        <dbReference type="SAM" id="SignalP"/>
    </source>
</evidence>
<comment type="similarity">
    <text evidence="2">Belongs to the NPC2 family.</text>
</comment>
<evidence type="ECO:0000313" key="6">
    <source>
        <dbReference type="Proteomes" id="UP000694845"/>
    </source>
</evidence>
<proteinExistence type="inferred from homology"/>
<dbReference type="PANTHER" id="PTHR11306">
    <property type="entry name" value="NIEMANN PICK TYPE C2 PROTEIN NPC2-RELATED"/>
    <property type="match status" value="1"/>
</dbReference>
<comment type="subcellular location">
    <subcellularLocation>
        <location evidence="1">Secreted</location>
    </subcellularLocation>
</comment>
<reference evidence="7" key="1">
    <citation type="submission" date="2025-08" db="UniProtKB">
        <authorList>
            <consortium name="RefSeq"/>
        </authorList>
    </citation>
    <scope>IDENTIFICATION</scope>
</reference>
<evidence type="ECO:0000256" key="1">
    <source>
        <dbReference type="ARBA" id="ARBA00004613"/>
    </source>
</evidence>
<dbReference type="OrthoDB" id="6489092at2759"/>
<dbReference type="OMA" id="EASIMMK"/>
<dbReference type="Proteomes" id="UP000694845">
    <property type="component" value="Unplaced"/>
</dbReference>
<keyword evidence="3" id="KW-0964">Secreted</keyword>
<gene>
    <name evidence="7" type="primary">LOC110979264</name>
</gene>
<dbReference type="SMART" id="SM00737">
    <property type="entry name" value="ML"/>
    <property type="match status" value="1"/>
</dbReference>
<evidence type="ECO:0000313" key="7">
    <source>
        <dbReference type="RefSeq" id="XP_022090589.1"/>
    </source>
</evidence>
<dbReference type="AlphaFoldDB" id="A0A8B7YBG5"/>
<dbReference type="RefSeq" id="XP_022090589.1">
    <property type="nucleotide sequence ID" value="XM_022234897.1"/>
</dbReference>
<keyword evidence="6" id="KW-1185">Reference proteome</keyword>
<sequence length="156" mass="17177">MISTNLTNFVVLVLAVAASTCHATQYLPCTDKTLTGIINKVTVSGCPTPPCTVIKGNNVSFAIDFTMKSDQMAKTANTSVHGLIDGVLLPYKTAYTDACDKANIKCPLMPSSKNLYEAKLYVKKDYPSLELYVQWELLDQDKKDIFCFKLPVIIKS</sequence>
<feature type="chain" id="PRO_5034665662" evidence="4">
    <location>
        <begin position="24"/>
        <end position="156"/>
    </location>
</feature>
<protein>
    <submittedName>
        <fullName evidence="7">Epididymal secretory protein E1-like</fullName>
    </submittedName>
</protein>
<dbReference type="SUPFAM" id="SSF81296">
    <property type="entry name" value="E set domains"/>
    <property type="match status" value="1"/>
</dbReference>
<dbReference type="InterPro" id="IPR039670">
    <property type="entry name" value="NPC2-like"/>
</dbReference>
<feature type="domain" description="MD-2-related lipid-recognition" evidence="5">
    <location>
        <begin position="26"/>
        <end position="152"/>
    </location>
</feature>
<feature type="signal peptide" evidence="4">
    <location>
        <begin position="1"/>
        <end position="23"/>
    </location>
</feature>
<dbReference type="Pfam" id="PF02221">
    <property type="entry name" value="E1_DerP2_DerF2"/>
    <property type="match status" value="1"/>
</dbReference>
<keyword evidence="4" id="KW-0732">Signal</keyword>
<dbReference type="KEGG" id="aplc:110979264"/>
<accession>A0A8B7YBG5</accession>
<evidence type="ECO:0000259" key="5">
    <source>
        <dbReference type="SMART" id="SM00737"/>
    </source>
</evidence>
<dbReference type="Gene3D" id="2.60.40.770">
    <property type="match status" value="1"/>
</dbReference>
<dbReference type="GO" id="GO:0032934">
    <property type="term" value="F:sterol binding"/>
    <property type="evidence" value="ECO:0007669"/>
    <property type="project" value="InterPro"/>
</dbReference>
<dbReference type="GO" id="GO:0015918">
    <property type="term" value="P:sterol transport"/>
    <property type="evidence" value="ECO:0007669"/>
    <property type="project" value="InterPro"/>
</dbReference>
<evidence type="ECO:0000256" key="3">
    <source>
        <dbReference type="ARBA" id="ARBA00022525"/>
    </source>
</evidence>
<name>A0A8B7YBG5_ACAPL</name>
<dbReference type="InterPro" id="IPR014756">
    <property type="entry name" value="Ig_E-set"/>
</dbReference>
<evidence type="ECO:0000256" key="2">
    <source>
        <dbReference type="ARBA" id="ARBA00006370"/>
    </source>
</evidence>
<dbReference type="InterPro" id="IPR003172">
    <property type="entry name" value="ML_dom"/>
</dbReference>